<name>A0A415DYZ4_9FIRM</name>
<dbReference type="PANTHER" id="PTHR42681:SF1">
    <property type="entry name" value="MALONYL-COA-ACYL CARRIER PROTEIN TRANSACYLASE, MITOCHONDRIAL"/>
    <property type="match status" value="1"/>
</dbReference>
<evidence type="ECO:0000256" key="2">
    <source>
        <dbReference type="ARBA" id="ARBA00023315"/>
    </source>
</evidence>
<dbReference type="SUPFAM" id="SSF55048">
    <property type="entry name" value="Probable ACP-binding domain of malonyl-CoA ACP transacylase"/>
    <property type="match status" value="1"/>
</dbReference>
<dbReference type="AlphaFoldDB" id="A0A415DYZ4"/>
<dbReference type="GO" id="GO:0006633">
    <property type="term" value="P:fatty acid biosynthetic process"/>
    <property type="evidence" value="ECO:0007669"/>
    <property type="project" value="TreeGrafter"/>
</dbReference>
<feature type="domain" description="Malonyl-CoA:ACP transacylase (MAT)" evidence="6">
    <location>
        <begin position="6"/>
        <end position="308"/>
    </location>
</feature>
<keyword evidence="1 4" id="KW-0808">Transferase</keyword>
<keyword evidence="2 4" id="KW-0012">Acyltransferase</keyword>
<dbReference type="InterPro" id="IPR004410">
    <property type="entry name" value="Malonyl_CoA-ACP_transAc_FabD"/>
</dbReference>
<dbReference type="NCBIfam" id="TIGR00128">
    <property type="entry name" value="fabD"/>
    <property type="match status" value="1"/>
</dbReference>
<dbReference type="SUPFAM" id="SSF52151">
    <property type="entry name" value="FabD/lysophospholipase-like"/>
    <property type="match status" value="1"/>
</dbReference>
<dbReference type="PIRSF" id="PIRSF000446">
    <property type="entry name" value="Mct"/>
    <property type="match status" value="1"/>
</dbReference>
<organism evidence="7 8">
    <name type="scientific">Emergencia timonensis</name>
    <dbReference type="NCBI Taxonomy" id="1776384"/>
    <lineage>
        <taxon>Bacteria</taxon>
        <taxon>Bacillati</taxon>
        <taxon>Bacillota</taxon>
        <taxon>Clostridia</taxon>
        <taxon>Peptostreptococcales</taxon>
        <taxon>Anaerovoracaceae</taxon>
        <taxon>Emergencia</taxon>
    </lineage>
</organism>
<comment type="caution">
    <text evidence="7">The sequence shown here is derived from an EMBL/GenBank/DDBJ whole genome shotgun (WGS) entry which is preliminary data.</text>
</comment>
<dbReference type="Pfam" id="PF00698">
    <property type="entry name" value="Acyl_transf_1"/>
    <property type="match status" value="1"/>
</dbReference>
<proteinExistence type="inferred from homology"/>
<evidence type="ECO:0000256" key="3">
    <source>
        <dbReference type="ARBA" id="ARBA00048462"/>
    </source>
</evidence>
<dbReference type="Gene3D" id="3.30.70.250">
    <property type="entry name" value="Malonyl-CoA ACP transacylase, ACP-binding"/>
    <property type="match status" value="1"/>
</dbReference>
<evidence type="ECO:0000256" key="5">
    <source>
        <dbReference type="PIRSR" id="PIRSR000446-1"/>
    </source>
</evidence>
<dbReference type="InterPro" id="IPR014043">
    <property type="entry name" value="Acyl_transferase_dom"/>
</dbReference>
<dbReference type="EC" id="2.3.1.39" evidence="4"/>
<dbReference type="Gene3D" id="3.40.366.10">
    <property type="entry name" value="Malonyl-Coenzyme A Acyl Carrier Protein, domain 2"/>
    <property type="match status" value="1"/>
</dbReference>
<feature type="active site" evidence="5">
    <location>
        <position position="195"/>
    </location>
</feature>
<keyword evidence="8" id="KW-1185">Reference proteome</keyword>
<comment type="similarity">
    <text evidence="4">Belongs to the fabD family.</text>
</comment>
<accession>A0A415DYZ4</accession>
<evidence type="ECO:0000256" key="1">
    <source>
        <dbReference type="ARBA" id="ARBA00022679"/>
    </source>
</evidence>
<dbReference type="InterPro" id="IPR050858">
    <property type="entry name" value="Mal-CoA-ACP_Trans/PKS_FabD"/>
</dbReference>
<sequence>MKLGILFAGQGSQAVGMGKDLYENCQAFRQVFDILSEQQRQIAFEGPMEALSDTRYTQPIMVAFAAGVMAELQKAGVEPVMTAGLSLGEYSALHAAGVFDAATAINLVSLRAQEMHKAAEGVDCKMSAVMGFDREALAECCALSSDAGVVQIANYNCPGQIVIAGEGAAVDKCAALASEKGARRCVPLPVSGPFHTVFMEPAGKALESVFSDTEFSAMRFPVIFNAVGREKTAAETIADLLVRQVSNSVYFEDTIKTMAEAGIDTIIEVGPGKALSGFVRKTCKEIKCLNVEDYQGLQAVLAALKGEQ</sequence>
<dbReference type="GO" id="GO:0004314">
    <property type="term" value="F:[acyl-carrier-protein] S-malonyltransferase activity"/>
    <property type="evidence" value="ECO:0007669"/>
    <property type="project" value="UniProtKB-EC"/>
</dbReference>
<dbReference type="OrthoDB" id="9805460at2"/>
<dbReference type="Proteomes" id="UP000284841">
    <property type="component" value="Unassembled WGS sequence"/>
</dbReference>
<feature type="active site" evidence="5">
    <location>
        <position position="86"/>
    </location>
</feature>
<evidence type="ECO:0000259" key="6">
    <source>
        <dbReference type="SMART" id="SM00827"/>
    </source>
</evidence>
<dbReference type="EMBL" id="QRMS01000004">
    <property type="protein sequence ID" value="RHJ86048.1"/>
    <property type="molecule type" value="Genomic_DNA"/>
</dbReference>
<dbReference type="InterPro" id="IPR001227">
    <property type="entry name" value="Ac_transferase_dom_sf"/>
</dbReference>
<dbReference type="STRING" id="1776384.GCA_900086585_01700"/>
<reference evidence="7 8" key="1">
    <citation type="submission" date="2018-08" db="EMBL/GenBank/DDBJ databases">
        <title>A genome reference for cultivated species of the human gut microbiota.</title>
        <authorList>
            <person name="Zou Y."/>
            <person name="Xue W."/>
            <person name="Luo G."/>
        </authorList>
    </citation>
    <scope>NUCLEOTIDE SEQUENCE [LARGE SCALE GENOMIC DNA]</scope>
    <source>
        <strain evidence="7 8">AM07-24</strain>
    </source>
</reference>
<protein>
    <recommendedName>
        <fullName evidence="4">Malonyl CoA-acyl carrier protein transacylase</fullName>
        <ecNumber evidence="4">2.3.1.39</ecNumber>
    </recommendedName>
</protein>
<comment type="catalytic activity">
    <reaction evidence="3 4">
        <text>holo-[ACP] + malonyl-CoA = malonyl-[ACP] + CoA</text>
        <dbReference type="Rhea" id="RHEA:41792"/>
        <dbReference type="Rhea" id="RHEA-COMP:9623"/>
        <dbReference type="Rhea" id="RHEA-COMP:9685"/>
        <dbReference type="ChEBI" id="CHEBI:57287"/>
        <dbReference type="ChEBI" id="CHEBI:57384"/>
        <dbReference type="ChEBI" id="CHEBI:64479"/>
        <dbReference type="ChEBI" id="CHEBI:78449"/>
        <dbReference type="EC" id="2.3.1.39"/>
    </reaction>
</comment>
<dbReference type="SMART" id="SM00827">
    <property type="entry name" value="PKS_AT"/>
    <property type="match status" value="1"/>
</dbReference>
<evidence type="ECO:0000313" key="7">
    <source>
        <dbReference type="EMBL" id="RHJ86048.1"/>
    </source>
</evidence>
<gene>
    <name evidence="7" type="primary">fabD</name>
    <name evidence="7" type="ORF">DW099_14515</name>
</gene>
<evidence type="ECO:0000256" key="4">
    <source>
        <dbReference type="PIRNR" id="PIRNR000446"/>
    </source>
</evidence>
<dbReference type="InterPro" id="IPR016035">
    <property type="entry name" value="Acyl_Trfase/lysoPLipase"/>
</dbReference>
<dbReference type="InterPro" id="IPR024925">
    <property type="entry name" value="Malonyl_CoA-ACP_transAc"/>
</dbReference>
<dbReference type="GO" id="GO:0005829">
    <property type="term" value="C:cytosol"/>
    <property type="evidence" value="ECO:0007669"/>
    <property type="project" value="TreeGrafter"/>
</dbReference>
<evidence type="ECO:0000313" key="8">
    <source>
        <dbReference type="Proteomes" id="UP000284841"/>
    </source>
</evidence>
<dbReference type="RefSeq" id="WP_118336172.1">
    <property type="nucleotide sequence ID" value="NZ_AP025567.1"/>
</dbReference>
<dbReference type="FunFam" id="3.30.70.250:FF:000001">
    <property type="entry name" value="Malonyl CoA-acyl carrier protein transacylase"/>
    <property type="match status" value="1"/>
</dbReference>
<dbReference type="PANTHER" id="PTHR42681">
    <property type="entry name" value="MALONYL-COA-ACYL CARRIER PROTEIN TRANSACYLASE, MITOCHONDRIAL"/>
    <property type="match status" value="1"/>
</dbReference>
<dbReference type="InterPro" id="IPR016036">
    <property type="entry name" value="Malonyl_transacylase_ACP-bd"/>
</dbReference>